<sequence>MQNTILTLCLLIASCTTVQNSPNDTRARFIDVVTVCVGGSNSESSYKFIANYDEQVNLGFSTSKSLSYALQGYLSSFNESDRLEAYDKFTDCFKKSKTAY</sequence>
<reference evidence="1" key="1">
    <citation type="submission" date="2018-06" db="EMBL/GenBank/DDBJ databases">
        <authorList>
            <person name="Zhirakovskaya E."/>
        </authorList>
    </citation>
    <scope>NUCLEOTIDE SEQUENCE</scope>
</reference>
<accession>A0A3B0ZN55</accession>
<dbReference type="EMBL" id="UOFS01000019">
    <property type="protein sequence ID" value="VAW94878.1"/>
    <property type="molecule type" value="Genomic_DNA"/>
</dbReference>
<gene>
    <name evidence="1" type="ORF">MNBD_GAMMA22-1665</name>
</gene>
<organism evidence="1">
    <name type="scientific">hydrothermal vent metagenome</name>
    <dbReference type="NCBI Taxonomy" id="652676"/>
    <lineage>
        <taxon>unclassified sequences</taxon>
        <taxon>metagenomes</taxon>
        <taxon>ecological metagenomes</taxon>
    </lineage>
</organism>
<dbReference type="AlphaFoldDB" id="A0A3B0ZN55"/>
<protein>
    <submittedName>
        <fullName evidence="1">Uncharacterized protein</fullName>
    </submittedName>
</protein>
<evidence type="ECO:0000313" key="1">
    <source>
        <dbReference type="EMBL" id="VAW94878.1"/>
    </source>
</evidence>
<proteinExistence type="predicted"/>
<name>A0A3B0ZN55_9ZZZZ</name>